<dbReference type="OrthoDB" id="5464982at2"/>
<evidence type="ECO:0000313" key="1">
    <source>
        <dbReference type="EMBL" id="EFI34940.1"/>
    </source>
</evidence>
<dbReference type="RefSeq" id="WP_008870254.1">
    <property type="nucleotide sequence ID" value="NZ_ACJN02000002.1"/>
</dbReference>
<dbReference type="eggNOG" id="ENOG5033KC6">
    <property type="taxonomic scope" value="Bacteria"/>
</dbReference>
<accession>D6SQB4</accession>
<dbReference type="AlphaFoldDB" id="D6SQB4"/>
<reference evidence="1" key="1">
    <citation type="submission" date="2010-05" db="EMBL/GenBank/DDBJ databases">
        <title>The draft genome of Desulfonatronospira thiodismutans ASO3-1.</title>
        <authorList>
            <consortium name="US DOE Joint Genome Institute (JGI-PGF)"/>
            <person name="Lucas S."/>
            <person name="Copeland A."/>
            <person name="Lapidus A."/>
            <person name="Cheng J.-F."/>
            <person name="Bruce D."/>
            <person name="Goodwin L."/>
            <person name="Pitluck S."/>
            <person name="Chertkov O."/>
            <person name="Brettin T."/>
            <person name="Detter J.C."/>
            <person name="Han C."/>
            <person name="Land M.L."/>
            <person name="Hauser L."/>
            <person name="Kyrpides N."/>
            <person name="Mikhailova N."/>
            <person name="Muyzer G."/>
            <person name="Woyke T."/>
        </authorList>
    </citation>
    <scope>NUCLEOTIDE SEQUENCE [LARGE SCALE GENOMIC DNA]</scope>
    <source>
        <strain evidence="1">ASO3-1</strain>
    </source>
</reference>
<proteinExistence type="predicted"/>
<protein>
    <submittedName>
        <fullName evidence="1">Uncharacterized protein</fullName>
    </submittedName>
</protein>
<dbReference type="Proteomes" id="UP000005496">
    <property type="component" value="Unassembled WGS sequence"/>
</dbReference>
<evidence type="ECO:0000313" key="2">
    <source>
        <dbReference type="Proteomes" id="UP000005496"/>
    </source>
</evidence>
<keyword evidence="2" id="KW-1185">Reference proteome</keyword>
<organism evidence="1 2">
    <name type="scientific">Desulfonatronospira thiodismutans ASO3-1</name>
    <dbReference type="NCBI Taxonomy" id="555779"/>
    <lineage>
        <taxon>Bacteria</taxon>
        <taxon>Pseudomonadati</taxon>
        <taxon>Thermodesulfobacteriota</taxon>
        <taxon>Desulfovibrionia</taxon>
        <taxon>Desulfovibrionales</taxon>
        <taxon>Desulfonatronovibrionaceae</taxon>
        <taxon>Desulfonatronospira</taxon>
    </lineage>
</organism>
<sequence length="60" mass="6927">MVIVVKKCSSECPFCNTLENGKMECNVSMPSKRPIPEMEEKFPSFCPLKREQVITRAFEE</sequence>
<dbReference type="EMBL" id="ACJN02000002">
    <property type="protein sequence ID" value="EFI34940.1"/>
    <property type="molecule type" value="Genomic_DNA"/>
</dbReference>
<name>D6SQB4_9BACT</name>
<gene>
    <name evidence="1" type="ORF">Dthio_PD2332</name>
</gene>
<comment type="caution">
    <text evidence="1">The sequence shown here is derived from an EMBL/GenBank/DDBJ whole genome shotgun (WGS) entry which is preliminary data.</text>
</comment>